<organism evidence="2 3">
    <name type="scientific">Streptomyces abikoensis</name>
    <dbReference type="NCBI Taxonomy" id="97398"/>
    <lineage>
        <taxon>Bacteria</taxon>
        <taxon>Bacillati</taxon>
        <taxon>Actinomycetota</taxon>
        <taxon>Actinomycetes</taxon>
        <taxon>Kitasatosporales</taxon>
        <taxon>Streptomycetaceae</taxon>
        <taxon>Streptomyces</taxon>
    </lineage>
</organism>
<dbReference type="Proteomes" id="UP001611162">
    <property type="component" value="Unassembled WGS sequence"/>
</dbReference>
<reference evidence="2 3" key="1">
    <citation type="submission" date="2024-10" db="EMBL/GenBank/DDBJ databases">
        <title>The Natural Products Discovery Center: Release of the First 8490 Sequenced Strains for Exploring Actinobacteria Biosynthetic Diversity.</title>
        <authorList>
            <person name="Kalkreuter E."/>
            <person name="Kautsar S.A."/>
            <person name="Yang D."/>
            <person name="Bader C.D."/>
            <person name="Teijaro C.N."/>
            <person name="Fluegel L."/>
            <person name="Davis C.M."/>
            <person name="Simpson J.R."/>
            <person name="Lauterbach L."/>
            <person name="Steele A.D."/>
            <person name="Gui C."/>
            <person name="Meng S."/>
            <person name="Li G."/>
            <person name="Viehrig K."/>
            <person name="Ye F."/>
            <person name="Su P."/>
            <person name="Kiefer A.F."/>
            <person name="Nichols A."/>
            <person name="Cepeda A.J."/>
            <person name="Yan W."/>
            <person name="Fan B."/>
            <person name="Jiang Y."/>
            <person name="Adhikari A."/>
            <person name="Zheng C.-J."/>
            <person name="Schuster L."/>
            <person name="Cowan T.M."/>
            <person name="Smanski M.J."/>
            <person name="Chevrette M.G."/>
            <person name="De Carvalho L.P.S."/>
            <person name="Shen B."/>
        </authorList>
    </citation>
    <scope>NUCLEOTIDE SEQUENCE [LARGE SCALE GENOMIC DNA]</scope>
    <source>
        <strain evidence="2 3">NPDC020979</strain>
    </source>
</reference>
<evidence type="ECO:0000313" key="2">
    <source>
        <dbReference type="EMBL" id="MFI0912500.1"/>
    </source>
</evidence>
<comment type="caution">
    <text evidence="2">The sequence shown here is derived from an EMBL/GenBank/DDBJ whole genome shotgun (WGS) entry which is preliminary data.</text>
</comment>
<accession>A0ABW7T4R6</accession>
<evidence type="ECO:0000256" key="1">
    <source>
        <dbReference type="SAM" id="MobiDB-lite"/>
    </source>
</evidence>
<dbReference type="NCBIfam" id="NF045478">
    <property type="entry name" value="XF1762_fam"/>
    <property type="match status" value="1"/>
</dbReference>
<evidence type="ECO:0000313" key="3">
    <source>
        <dbReference type="Proteomes" id="UP001611162"/>
    </source>
</evidence>
<proteinExistence type="predicted"/>
<dbReference type="EMBL" id="JBIRRB010000006">
    <property type="protein sequence ID" value="MFI0912500.1"/>
    <property type="molecule type" value="Genomic_DNA"/>
</dbReference>
<feature type="region of interest" description="Disordered" evidence="1">
    <location>
        <begin position="135"/>
        <end position="157"/>
    </location>
</feature>
<name>A0ABW7T4R6_9ACTN</name>
<dbReference type="InterPro" id="IPR053780">
    <property type="entry name" value="Gp66-like"/>
</dbReference>
<protein>
    <submittedName>
        <fullName evidence="2">XF1762 family protein</fullName>
    </submittedName>
</protein>
<dbReference type="RefSeq" id="WP_397613385.1">
    <property type="nucleotide sequence ID" value="NZ_JBIRRB010000006.1"/>
</dbReference>
<keyword evidence="3" id="KW-1185">Reference proteome</keyword>
<gene>
    <name evidence="2" type="ORF">ACH4TF_18820</name>
</gene>
<sequence length="157" mass="17315">MTDQDSERLHLAPVRFRQAAEFVRLWHRHHKPPPGQVFAVGAADERGTLRAVAIVGRPVSRHLDNGTTLEVTRTASDGARNANSMLYAAAWRAAQALGYSRLITYTQSGESGASLRGAGWRVLAQRPARPGWNCPSRPRAPATTERIERTLWQAPTP</sequence>